<dbReference type="GO" id="GO:0010032">
    <property type="term" value="P:meiotic chromosome condensation"/>
    <property type="evidence" value="ECO:0007669"/>
    <property type="project" value="TreeGrafter"/>
</dbReference>
<keyword evidence="6 10" id="KW-0498">Mitosis</keyword>
<reference evidence="14" key="1">
    <citation type="submission" date="2014-01" db="EMBL/GenBank/DDBJ databases">
        <title>The genome of the white-rot fungus Pycnoporus cinnabarinus: a basidiomycete model with a versatile arsenal for lignocellulosic biomass breakdown.</title>
        <authorList>
            <person name="Levasseur A."/>
            <person name="Lomascolo A."/>
            <person name="Ruiz-Duenas F.J."/>
            <person name="Uzan E."/>
            <person name="Piumi F."/>
            <person name="Kues U."/>
            <person name="Ram A.F.J."/>
            <person name="Murat C."/>
            <person name="Haon M."/>
            <person name="Benoit I."/>
            <person name="Arfi Y."/>
            <person name="Chevret D."/>
            <person name="Drula E."/>
            <person name="Kwon M.J."/>
            <person name="Gouret P."/>
            <person name="Lesage-Meessen L."/>
            <person name="Lombard V."/>
            <person name="Mariette J."/>
            <person name="Noirot C."/>
            <person name="Park J."/>
            <person name="Patyshakuliyeva A."/>
            <person name="Wieneger R.A.B."/>
            <person name="Wosten H.A.B."/>
            <person name="Martin F."/>
            <person name="Coutinho P.M."/>
            <person name="de Vries R."/>
            <person name="Martinez A.T."/>
            <person name="Klopp C."/>
            <person name="Pontarotti P."/>
            <person name="Henrissat B."/>
            <person name="Record E."/>
        </authorList>
    </citation>
    <scope>NUCLEOTIDE SEQUENCE [LARGE SCALE GENOMIC DNA]</scope>
    <source>
        <strain evidence="14">BRFM137</strain>
    </source>
</reference>
<proteinExistence type="inferred from homology"/>
<dbReference type="PANTHER" id="PTHR14222:SF2">
    <property type="entry name" value="CONDENSIN COMPLEX SUBUNIT 1"/>
    <property type="match status" value="1"/>
</dbReference>
<dbReference type="Pfam" id="PF12717">
    <property type="entry name" value="Cnd1"/>
    <property type="match status" value="1"/>
</dbReference>
<evidence type="ECO:0000256" key="4">
    <source>
        <dbReference type="ARBA" id="ARBA00022454"/>
    </source>
</evidence>
<dbReference type="HOGENOM" id="CLU_001867_2_1_1"/>
<dbReference type="GO" id="GO:0005634">
    <property type="term" value="C:nucleus"/>
    <property type="evidence" value="ECO:0007669"/>
    <property type="project" value="UniProtKB-SubCell"/>
</dbReference>
<name>A0A060S4H1_PYCCI</name>
<evidence type="ECO:0000256" key="11">
    <source>
        <dbReference type="SAM" id="MobiDB-lite"/>
    </source>
</evidence>
<dbReference type="SUPFAM" id="SSF48371">
    <property type="entry name" value="ARM repeat"/>
    <property type="match status" value="1"/>
</dbReference>
<keyword evidence="7 10" id="KW-0226">DNA condensation</keyword>
<feature type="region of interest" description="Disordered" evidence="11">
    <location>
        <begin position="855"/>
        <end position="911"/>
    </location>
</feature>
<feature type="compositionally biased region" description="Basic residues" evidence="11">
    <location>
        <begin position="524"/>
        <end position="536"/>
    </location>
</feature>
<dbReference type="OMA" id="DVIAKLW"/>
<dbReference type="InterPro" id="IPR011989">
    <property type="entry name" value="ARM-like"/>
</dbReference>
<evidence type="ECO:0000256" key="10">
    <source>
        <dbReference type="PIRNR" id="PIRNR017127"/>
    </source>
</evidence>
<evidence type="ECO:0000256" key="1">
    <source>
        <dbReference type="ARBA" id="ARBA00004123"/>
    </source>
</evidence>
<evidence type="ECO:0000256" key="7">
    <source>
        <dbReference type="ARBA" id="ARBA00023067"/>
    </source>
</evidence>
<feature type="region of interest" description="Disordered" evidence="11">
    <location>
        <begin position="460"/>
        <end position="539"/>
    </location>
</feature>
<dbReference type="PANTHER" id="PTHR14222">
    <property type="entry name" value="CONDENSIN"/>
    <property type="match status" value="1"/>
</dbReference>
<dbReference type="InterPro" id="IPR016024">
    <property type="entry name" value="ARM-type_fold"/>
</dbReference>
<feature type="compositionally biased region" description="Acidic residues" evidence="11">
    <location>
        <begin position="469"/>
        <end position="481"/>
    </location>
</feature>
<keyword evidence="15" id="KW-1185">Reference proteome</keyword>
<dbReference type="InterPro" id="IPR024324">
    <property type="entry name" value="Condensin_cplx_su1_N"/>
</dbReference>
<keyword evidence="9 10" id="KW-0131">Cell cycle</keyword>
<dbReference type="InterPro" id="IPR007673">
    <property type="entry name" value="Condensin_cplx_su1"/>
</dbReference>
<comment type="subcellular location">
    <subcellularLocation>
        <location evidence="2">Chromosome</location>
    </subcellularLocation>
    <subcellularLocation>
        <location evidence="1">Nucleus</location>
    </subcellularLocation>
</comment>
<feature type="domain" description="Condensin complex subunit 1 C-terminal" evidence="12">
    <location>
        <begin position="1062"/>
        <end position="1222"/>
    </location>
</feature>
<evidence type="ECO:0000313" key="14">
    <source>
        <dbReference type="EMBL" id="CDO69101.1"/>
    </source>
</evidence>
<dbReference type="STRING" id="5643.A0A060S4H1"/>
<feature type="compositionally biased region" description="Acidic residues" evidence="11">
    <location>
        <begin position="494"/>
        <end position="514"/>
    </location>
</feature>
<keyword evidence="4" id="KW-0158">Chromosome</keyword>
<dbReference type="InterPro" id="IPR032682">
    <property type="entry name" value="Cnd1_C"/>
</dbReference>
<dbReference type="GO" id="GO:0000779">
    <property type="term" value="C:condensed chromosome, centromeric region"/>
    <property type="evidence" value="ECO:0007669"/>
    <property type="project" value="TreeGrafter"/>
</dbReference>
<feature type="domain" description="Condensin complex subunit 1 N-terminal" evidence="13">
    <location>
        <begin position="75"/>
        <end position="226"/>
    </location>
</feature>
<dbReference type="EMBL" id="CCBP010000034">
    <property type="protein sequence ID" value="CDO69101.1"/>
    <property type="molecule type" value="Genomic_DNA"/>
</dbReference>
<organism evidence="14 15">
    <name type="scientific">Pycnoporus cinnabarinus</name>
    <name type="common">Cinnabar-red polypore</name>
    <name type="synonym">Trametes cinnabarina</name>
    <dbReference type="NCBI Taxonomy" id="5643"/>
    <lineage>
        <taxon>Eukaryota</taxon>
        <taxon>Fungi</taxon>
        <taxon>Dikarya</taxon>
        <taxon>Basidiomycota</taxon>
        <taxon>Agaricomycotina</taxon>
        <taxon>Agaricomycetes</taxon>
        <taxon>Polyporales</taxon>
        <taxon>Polyporaceae</taxon>
        <taxon>Trametes</taxon>
    </lineage>
</organism>
<evidence type="ECO:0000256" key="3">
    <source>
        <dbReference type="ARBA" id="ARBA00009606"/>
    </source>
</evidence>
<evidence type="ECO:0000256" key="8">
    <source>
        <dbReference type="ARBA" id="ARBA00023242"/>
    </source>
</evidence>
<dbReference type="Pfam" id="PF12922">
    <property type="entry name" value="Cnd1_N"/>
    <property type="match status" value="1"/>
</dbReference>
<evidence type="ECO:0000259" key="12">
    <source>
        <dbReference type="Pfam" id="PF12717"/>
    </source>
</evidence>
<accession>A0A060S4H1</accession>
<comment type="caution">
    <text evidence="14">The sequence shown here is derived from an EMBL/GenBank/DDBJ whole genome shotgun (WGS) entry which is preliminary data.</text>
</comment>
<evidence type="ECO:0000256" key="9">
    <source>
        <dbReference type="ARBA" id="ARBA00023306"/>
    </source>
</evidence>
<feature type="compositionally biased region" description="Low complexity" evidence="11">
    <location>
        <begin position="893"/>
        <end position="910"/>
    </location>
</feature>
<dbReference type="Proteomes" id="UP000029665">
    <property type="component" value="Unassembled WGS sequence"/>
</dbReference>
<evidence type="ECO:0000256" key="6">
    <source>
        <dbReference type="ARBA" id="ARBA00022776"/>
    </source>
</evidence>
<dbReference type="PIRSF" id="PIRSF017127">
    <property type="entry name" value="Condensin_D2"/>
    <property type="match status" value="1"/>
</dbReference>
<evidence type="ECO:0000313" key="15">
    <source>
        <dbReference type="Proteomes" id="UP000029665"/>
    </source>
</evidence>
<keyword evidence="5 10" id="KW-0132">Cell division</keyword>
<comment type="similarity">
    <text evidence="3 10">Belongs to the CND1 (condensin subunit 1) family.</text>
</comment>
<dbReference type="Gene3D" id="1.25.10.10">
    <property type="entry name" value="Leucine-rich Repeat Variant"/>
    <property type="match status" value="2"/>
</dbReference>
<dbReference type="GO" id="GO:0007076">
    <property type="term" value="P:mitotic chromosome condensation"/>
    <property type="evidence" value="ECO:0007669"/>
    <property type="project" value="InterPro"/>
</dbReference>
<comment type="function">
    <text evidence="10">Regulatory subunit of the condensin complex, a complex required for conversion of interphase chromatin into mitotic-like condense chromosomes. The condensin complex probably introduces positive supercoils into relaxed DNA in the presence of type I topoisomerases and converts nicked DNA into positive knotted forms in the presence of type II topoisomerases.</text>
</comment>
<feature type="compositionally biased region" description="Basic residues" evidence="11">
    <location>
        <begin position="1304"/>
        <end position="1320"/>
    </location>
</feature>
<evidence type="ECO:0000256" key="5">
    <source>
        <dbReference type="ARBA" id="ARBA00022618"/>
    </source>
</evidence>
<dbReference type="OrthoDB" id="436262at2759"/>
<feature type="compositionally biased region" description="Basic and acidic residues" evidence="11">
    <location>
        <begin position="482"/>
        <end position="493"/>
    </location>
</feature>
<evidence type="ECO:0000256" key="2">
    <source>
        <dbReference type="ARBA" id="ARBA00004286"/>
    </source>
</evidence>
<keyword evidence="8" id="KW-0539">Nucleus</keyword>
<dbReference type="GO" id="GO:0042393">
    <property type="term" value="F:histone binding"/>
    <property type="evidence" value="ECO:0007669"/>
    <property type="project" value="TreeGrafter"/>
</dbReference>
<feature type="region of interest" description="Disordered" evidence="11">
    <location>
        <begin position="1283"/>
        <end position="1327"/>
    </location>
</feature>
<feature type="compositionally biased region" description="Basic and acidic residues" evidence="11">
    <location>
        <begin position="1283"/>
        <end position="1299"/>
    </location>
</feature>
<evidence type="ECO:0000259" key="13">
    <source>
        <dbReference type="Pfam" id="PF12922"/>
    </source>
</evidence>
<dbReference type="GO" id="GO:0000796">
    <property type="term" value="C:condensin complex"/>
    <property type="evidence" value="ECO:0007669"/>
    <property type="project" value="TreeGrafter"/>
</dbReference>
<protein>
    <recommendedName>
        <fullName evidence="10">Condensin complex subunit 1</fullName>
    </recommendedName>
</protein>
<gene>
    <name evidence="14" type="ORF">BN946_scf185042.g3</name>
</gene>
<sequence>MESFELQDELQALQDVDAYSFDNETDISALDPRSLNDLLDSAVDALAHSSDNITDPPVFDAYRSLLKHAAVLQGSHMTKILDSISSAYLAHLEATVRDVDEEDQHTFMAHKMPLEMYAFLLNWFVSAAEKGRQAPASRSTARKPSEEWSWQDQIPHTLKLISRVLHLKSQRIWQTSAERENFINCVVRPVYHVMENEQYMKSADIRRAVYKAICLAVKHQGHALAAQISIMQSLQYYEHLAEPMAECLNVLARDFDYPQLGDDILREIASKSFSAQDSKGPRVFSRFLVRYAELAPRQVLKQLALLLAHLDSESYPMRNAVVELIGSIIRELADDGLNAAGPDDVDRAKQLKQINGLYDLLLERTLDLSSYVRLKVLSTFAKLCDVNTKFPQQRLAMTRAAVDALEDKSSNVRKAAVSLLVKLIVTHPYSLYGGYLSETEWKAQYETEAAILAKMEGQVGKAVERPEGEGDEESQAGDGEEQEGKQNSHKQRDEDEMEVDEGEEREMEDEEDDDAHMSDGSARPIKRKPKKAKRRKSELDLDALTNEAAALGALNENQHLEAKLKKKFCLDALEFIRTVEEGMKTVQKLLASTNKLEVLEAMEFFRVCYEYKFDAAEAGIKKMLHLIWSKDNNATSEDGREVKSVRSRLLECYRTIYLEPVMNLDAKQQVNRIAKNLIEMTYDATLAELTSLEELMRHLMEEGHIHEDVVNKLWQVYSSERPLPRAQRRGAVIILGMLALAKRSVVADRKETLVKVGLGDRGKTDLTLARYTCVALQRLNGSAKKVKGSLLDKTIRLSMDSPLFRKLQDAIERPCRSKEWFPMAEQAINTVYALGERPDILCGDLIKNLSKRVFGKKPQPAASGSQQSPMNRDPDAMDDDEENTTQVPASPNKSHMQSPSKSQSQSGSSKDVGDAFELSQLLFVVGHVAIKQIVFLELVEREWKRQKHEKEMAAKIGGSGTADKSKEHEELDQVAGNAEDEIGERIAAAREQELLYGSQSLLATFGPMLVHICGSPHKFKNRTLRMAATLAFSKFLCVSSQFCEQHHRLLFKILETSKDPSIRSNIVIALGDVAVSFSSIIDESNDELYTGLRDSDMIVKKNTLMVLTHLILNGMVKVKGQMGELAKCVEDEDERISDLAKMFFEELSTKDNAIYNNLPDVISHLSVGAHAIDEEAFQSTMKYIFKFIEKEKQAENIVEKLCQRFRLSEDPRQWRDIAFCLSLLPFKSERSVKKLMEGVPFYRDKLHEETVYARFQEILTKARANKSASKPDAELNEFEQMLEESRRQGAEDQDFEKSVQGRKAIAKKRATRRTTRKKPAARADDSE</sequence>
<dbReference type="GO" id="GO:0051301">
    <property type="term" value="P:cell division"/>
    <property type="evidence" value="ECO:0007669"/>
    <property type="project" value="UniProtKB-KW"/>
</dbReference>
<dbReference type="InterPro" id="IPR026971">
    <property type="entry name" value="CND1/NCAPD3"/>
</dbReference>